<keyword evidence="2" id="KW-1185">Reference proteome</keyword>
<dbReference type="EMBL" id="JAAOMP010000134">
    <property type="protein sequence ID" value="MBU2760963.1"/>
    <property type="molecule type" value="Genomic_DNA"/>
</dbReference>
<gene>
    <name evidence="1" type="ORF">HAP95_12530</name>
</gene>
<dbReference type="Proteomes" id="UP000755654">
    <property type="component" value="Unassembled WGS sequence"/>
</dbReference>
<evidence type="ECO:0000313" key="1">
    <source>
        <dbReference type="EMBL" id="MBU2760963.1"/>
    </source>
</evidence>
<sequence>MNTSGFSSGAAMDTSLSGRFRQLNAPAHFYPELNVPLRWRCSHKRPDVLVLFDPSVNTGFGLRVTGESVDIAFHLDGRIARVLVEREVIDDEAAQEEALRSFL</sequence>
<comment type="caution">
    <text evidence="1">The sequence shown here is derived from an EMBL/GenBank/DDBJ whole genome shotgun (WGS) entry which is preliminary data.</text>
</comment>
<organism evidence="1 2">
    <name type="scientific">Acidithiobacillus sulfurivorans</name>
    <dbReference type="NCBI Taxonomy" id="1958756"/>
    <lineage>
        <taxon>Bacteria</taxon>
        <taxon>Pseudomonadati</taxon>
        <taxon>Pseudomonadota</taxon>
        <taxon>Acidithiobacillia</taxon>
        <taxon>Acidithiobacillales</taxon>
        <taxon>Acidithiobacillaceae</taxon>
        <taxon>Acidithiobacillus</taxon>
    </lineage>
</organism>
<evidence type="ECO:0000313" key="2">
    <source>
        <dbReference type="Proteomes" id="UP000755654"/>
    </source>
</evidence>
<dbReference type="RefSeq" id="WP_215884520.1">
    <property type="nucleotide sequence ID" value="NZ_JAAOMP010000134.1"/>
</dbReference>
<reference evidence="1 2" key="1">
    <citation type="journal article" date="2021" name="ISME J.">
        <title>Genomic evolution of the class Acidithiobacillia: deep-branching Proteobacteria living in extreme acidic conditions.</title>
        <authorList>
            <person name="Moya-Beltran A."/>
            <person name="Beard S."/>
            <person name="Rojas-Villalobos C."/>
            <person name="Issotta F."/>
            <person name="Gallardo Y."/>
            <person name="Ulloa R."/>
            <person name="Giaveno A."/>
            <person name="Degli Esposti M."/>
            <person name="Johnson D.B."/>
            <person name="Quatrini R."/>
        </authorList>
    </citation>
    <scope>NUCLEOTIDE SEQUENCE [LARGE SCALE GENOMIC DNA]</scope>
    <source>
        <strain evidence="1 2">RW2</strain>
    </source>
</reference>
<proteinExistence type="predicted"/>
<accession>A0ABS6A0V2</accession>
<evidence type="ECO:0008006" key="3">
    <source>
        <dbReference type="Google" id="ProtNLM"/>
    </source>
</evidence>
<protein>
    <recommendedName>
        <fullName evidence="3">PilZ domain-containing protein</fullName>
    </recommendedName>
</protein>
<name>A0ABS6A0V2_9PROT</name>